<feature type="domain" description="Acyl-CoA dehydrogenase/oxidase C-terminal" evidence="6">
    <location>
        <begin position="596"/>
        <end position="749"/>
    </location>
</feature>
<dbReference type="SUPFAM" id="SSF56645">
    <property type="entry name" value="Acyl-CoA dehydrogenase NM domain-like"/>
    <property type="match status" value="2"/>
</dbReference>
<evidence type="ECO:0000313" key="9">
    <source>
        <dbReference type="EMBL" id="POP51888.1"/>
    </source>
</evidence>
<protein>
    <recommendedName>
        <fullName evidence="11">Acyl-CoA dehydrogenase</fullName>
    </recommendedName>
</protein>
<evidence type="ECO:0000256" key="2">
    <source>
        <dbReference type="ARBA" id="ARBA00009347"/>
    </source>
</evidence>
<dbReference type="Proteomes" id="UP000237222">
    <property type="component" value="Unassembled WGS sequence"/>
</dbReference>
<comment type="caution">
    <text evidence="9">The sequence shown here is derived from an EMBL/GenBank/DDBJ whole genome shotgun (WGS) entry which is preliminary data.</text>
</comment>
<feature type="domain" description="Acyl-CoA dehydrogenase/oxidase N-terminal" evidence="8">
    <location>
        <begin position="369"/>
        <end position="482"/>
    </location>
</feature>
<dbReference type="Pfam" id="PF00441">
    <property type="entry name" value="Acyl-CoA_dh_1"/>
    <property type="match status" value="2"/>
</dbReference>
<dbReference type="PANTHER" id="PTHR43292:SF4">
    <property type="entry name" value="ACYL-COA DEHYDROGENASE FADE34"/>
    <property type="match status" value="1"/>
</dbReference>
<gene>
    <name evidence="9" type="ORF">C0068_14740</name>
</gene>
<evidence type="ECO:0000256" key="3">
    <source>
        <dbReference type="ARBA" id="ARBA00022630"/>
    </source>
</evidence>
<dbReference type="InterPro" id="IPR006091">
    <property type="entry name" value="Acyl-CoA_Oxase/DH_mid-dom"/>
</dbReference>
<evidence type="ECO:0000259" key="8">
    <source>
        <dbReference type="Pfam" id="PF02771"/>
    </source>
</evidence>
<feature type="domain" description="Acyl-CoA oxidase/dehydrogenase middle" evidence="7">
    <location>
        <begin position="486"/>
        <end position="584"/>
    </location>
</feature>
<dbReference type="GO" id="GO:0016627">
    <property type="term" value="F:oxidoreductase activity, acting on the CH-CH group of donors"/>
    <property type="evidence" value="ECO:0007669"/>
    <property type="project" value="InterPro"/>
</dbReference>
<organism evidence="9 10">
    <name type="scientific">Zhongshania marina</name>
    <dbReference type="NCBI Taxonomy" id="2304603"/>
    <lineage>
        <taxon>Bacteria</taxon>
        <taxon>Pseudomonadati</taxon>
        <taxon>Pseudomonadota</taxon>
        <taxon>Gammaproteobacteria</taxon>
        <taxon>Cellvibrionales</taxon>
        <taxon>Spongiibacteraceae</taxon>
        <taxon>Zhongshania</taxon>
    </lineage>
</organism>
<feature type="domain" description="Acyl-CoA dehydrogenase/oxidase C-terminal" evidence="6">
    <location>
        <begin position="210"/>
        <end position="338"/>
    </location>
</feature>
<evidence type="ECO:0000256" key="1">
    <source>
        <dbReference type="ARBA" id="ARBA00001974"/>
    </source>
</evidence>
<keyword evidence="3" id="KW-0285">Flavoprotein</keyword>
<evidence type="ECO:0000313" key="10">
    <source>
        <dbReference type="Proteomes" id="UP000237222"/>
    </source>
</evidence>
<dbReference type="AlphaFoldDB" id="A0A2S4HD44"/>
<dbReference type="InterPro" id="IPR009075">
    <property type="entry name" value="AcylCo_DH/oxidase_C"/>
</dbReference>
<name>A0A2S4HD44_9GAMM</name>
<dbReference type="Gene3D" id="1.20.140.10">
    <property type="entry name" value="Butyryl-CoA Dehydrogenase, subunit A, domain 3"/>
    <property type="match status" value="2"/>
</dbReference>
<dbReference type="InterPro" id="IPR013786">
    <property type="entry name" value="AcylCoA_DH/ox_N"/>
</dbReference>
<dbReference type="EMBL" id="PQGG01000033">
    <property type="protein sequence ID" value="POP51888.1"/>
    <property type="molecule type" value="Genomic_DNA"/>
</dbReference>
<dbReference type="GO" id="GO:0005886">
    <property type="term" value="C:plasma membrane"/>
    <property type="evidence" value="ECO:0007669"/>
    <property type="project" value="TreeGrafter"/>
</dbReference>
<dbReference type="GO" id="GO:0050660">
    <property type="term" value="F:flavin adenine dinucleotide binding"/>
    <property type="evidence" value="ECO:0007669"/>
    <property type="project" value="InterPro"/>
</dbReference>
<keyword evidence="4" id="KW-0274">FAD</keyword>
<comment type="cofactor">
    <cofactor evidence="1">
        <name>FAD</name>
        <dbReference type="ChEBI" id="CHEBI:57692"/>
    </cofactor>
</comment>
<dbReference type="InterPro" id="IPR036250">
    <property type="entry name" value="AcylCo_DH-like_C"/>
</dbReference>
<dbReference type="InterPro" id="IPR037069">
    <property type="entry name" value="AcylCoA_DH/ox_N_sf"/>
</dbReference>
<reference evidence="9 10" key="1">
    <citation type="submission" date="2018-01" db="EMBL/GenBank/DDBJ databases">
        <authorList>
            <person name="Yu X.-D."/>
        </authorList>
    </citation>
    <scope>NUCLEOTIDE SEQUENCE [LARGE SCALE GENOMIC DNA]</scope>
    <source>
        <strain evidence="9 10">ZX-21</strain>
    </source>
</reference>
<evidence type="ECO:0000259" key="7">
    <source>
        <dbReference type="Pfam" id="PF02770"/>
    </source>
</evidence>
<dbReference type="OrthoDB" id="9769473at2"/>
<dbReference type="InterPro" id="IPR052161">
    <property type="entry name" value="Mycobact_Acyl-CoA_DH"/>
</dbReference>
<evidence type="ECO:0000256" key="5">
    <source>
        <dbReference type="ARBA" id="ARBA00023002"/>
    </source>
</evidence>
<sequence length="767" mass="83567">MIAINEDLQAIQDQAARFLTERADPEYLKALLDKPASFDSESWGSTAEMGWPMLAVDEAQGGLGLGLRGLAVLAQEMGRTTVSLPLLAVYQLAQILKASNTGGDKNEVLDGLMAGSGIACFVCASPLALVAGKLQGCTVATPFAAVADYAIALADDGGQKKLVLVNLANAAVTKEAVPAIDQARAQARLHFTDAEVTVLVTDNAEQIQADALAVAALLTAVEQSAGAEAAMLLARDYALERKVFGQTLGAFQAIKHKIADMYWRIELARGCVDDALLAYEAGDDSWRELAAASRVAAIEAYEFSAKESMQTFGGLGSTWEGLPQHHYRRSRVLALELGSRLEWRERFFSYRLADSGNEREPIEALPELGAYRQQAREWLAENAPAFSGEVRKGLSFEEDLALGRQWQAKKVEGGFACINLPAEYGGAGLTELHKIVFGEEELKYLLPTEYFVISTAQLMAIFLRYAPEQARRELGPKAIRGEQIWCQMFSEPGAGSDLAAVRLKAERHSKDGVEGWLLNGQKLWTSWAQVADWGFIVARTNSDGPKHAGITCFYADMHSQGISVRPIRRMAGHDDVNEVFFDNVFIPDTQRLGDEGRGFAVAMEMLMIERVAGVYDESIGGMSLNALFEHAQQYDIAGAPAIADGEIRATLLEAYIERQGLRSIYRRGMAAVGNGKEPGPEAGIRKLIMGRARQRLGALALDLIGPDGIEMDPQGDFRTDYAWSWIDPAGRIAGGTDEVLLNTIAERVLGLPQDYRPDKNKPFKELS</sequence>
<dbReference type="SUPFAM" id="SSF47203">
    <property type="entry name" value="Acyl-CoA dehydrogenase C-terminal domain-like"/>
    <property type="match status" value="2"/>
</dbReference>
<dbReference type="PANTHER" id="PTHR43292">
    <property type="entry name" value="ACYL-COA DEHYDROGENASE"/>
    <property type="match status" value="1"/>
</dbReference>
<accession>A0A2S4HD44</accession>
<evidence type="ECO:0000259" key="6">
    <source>
        <dbReference type="Pfam" id="PF00441"/>
    </source>
</evidence>
<comment type="similarity">
    <text evidence="2">Belongs to the acyl-CoA dehydrogenase family.</text>
</comment>
<dbReference type="Gene3D" id="1.10.540.10">
    <property type="entry name" value="Acyl-CoA dehydrogenase/oxidase, N-terminal domain"/>
    <property type="match status" value="2"/>
</dbReference>
<dbReference type="Pfam" id="PF02770">
    <property type="entry name" value="Acyl-CoA_dh_M"/>
    <property type="match status" value="1"/>
</dbReference>
<dbReference type="RefSeq" id="WP_103685247.1">
    <property type="nucleotide sequence ID" value="NZ_PQGG01000033.1"/>
</dbReference>
<dbReference type="Pfam" id="PF02771">
    <property type="entry name" value="Acyl-CoA_dh_N"/>
    <property type="match status" value="2"/>
</dbReference>
<proteinExistence type="inferred from homology"/>
<dbReference type="FunFam" id="2.40.110.10:FF:000011">
    <property type="entry name" value="Acyl-CoA dehydrogenase FadE34"/>
    <property type="match status" value="1"/>
</dbReference>
<evidence type="ECO:0000256" key="4">
    <source>
        <dbReference type="ARBA" id="ARBA00022827"/>
    </source>
</evidence>
<dbReference type="InterPro" id="IPR046373">
    <property type="entry name" value="Acyl-CoA_Oxase/DH_mid-dom_sf"/>
</dbReference>
<dbReference type="InterPro" id="IPR009100">
    <property type="entry name" value="AcylCoA_DH/oxidase_NM_dom_sf"/>
</dbReference>
<evidence type="ECO:0008006" key="11">
    <source>
        <dbReference type="Google" id="ProtNLM"/>
    </source>
</evidence>
<dbReference type="Gene3D" id="2.40.110.10">
    <property type="entry name" value="Butyryl-CoA Dehydrogenase, subunit A, domain 2"/>
    <property type="match status" value="1"/>
</dbReference>
<keyword evidence="5" id="KW-0560">Oxidoreductase</keyword>
<feature type="domain" description="Acyl-CoA dehydrogenase/oxidase N-terminal" evidence="8">
    <location>
        <begin position="6"/>
        <end position="91"/>
    </location>
</feature>